<dbReference type="RefSeq" id="XP_040699410.1">
    <property type="nucleotide sequence ID" value="XM_040840719.1"/>
</dbReference>
<accession>A0A1L9T847</accession>
<evidence type="ECO:0000313" key="1">
    <source>
        <dbReference type="EMBL" id="OJJ55604.1"/>
    </source>
</evidence>
<dbReference type="VEuPathDB" id="FungiDB:ASPSYDRAFT_135230"/>
<keyword evidence="2" id="KW-1185">Reference proteome</keyword>
<dbReference type="AlphaFoldDB" id="A0A1L9T847"/>
<reference evidence="2" key="1">
    <citation type="journal article" date="2017" name="Genome Biol.">
        <title>Comparative genomics reveals high biological diversity and specific adaptations in the industrially and medically important fungal genus Aspergillus.</title>
        <authorList>
            <person name="de Vries R.P."/>
            <person name="Riley R."/>
            <person name="Wiebenga A."/>
            <person name="Aguilar-Osorio G."/>
            <person name="Amillis S."/>
            <person name="Uchima C.A."/>
            <person name="Anderluh G."/>
            <person name="Asadollahi M."/>
            <person name="Askin M."/>
            <person name="Barry K."/>
            <person name="Battaglia E."/>
            <person name="Bayram O."/>
            <person name="Benocci T."/>
            <person name="Braus-Stromeyer S.A."/>
            <person name="Caldana C."/>
            <person name="Canovas D."/>
            <person name="Cerqueira G.C."/>
            <person name="Chen F."/>
            <person name="Chen W."/>
            <person name="Choi C."/>
            <person name="Clum A."/>
            <person name="Dos Santos R.A."/>
            <person name="Damasio A.R."/>
            <person name="Diallinas G."/>
            <person name="Emri T."/>
            <person name="Fekete E."/>
            <person name="Flipphi M."/>
            <person name="Freyberg S."/>
            <person name="Gallo A."/>
            <person name="Gournas C."/>
            <person name="Habgood R."/>
            <person name="Hainaut M."/>
            <person name="Harispe M.L."/>
            <person name="Henrissat B."/>
            <person name="Hilden K.S."/>
            <person name="Hope R."/>
            <person name="Hossain A."/>
            <person name="Karabika E."/>
            <person name="Karaffa L."/>
            <person name="Karanyi Z."/>
            <person name="Krasevec N."/>
            <person name="Kuo A."/>
            <person name="Kusch H."/>
            <person name="LaButti K."/>
            <person name="Lagendijk E.L."/>
            <person name="Lapidus A."/>
            <person name="Levasseur A."/>
            <person name="Lindquist E."/>
            <person name="Lipzen A."/>
            <person name="Logrieco A.F."/>
            <person name="MacCabe A."/>
            <person name="Maekelae M.R."/>
            <person name="Malavazi I."/>
            <person name="Melin P."/>
            <person name="Meyer V."/>
            <person name="Mielnichuk N."/>
            <person name="Miskei M."/>
            <person name="Molnar A.P."/>
            <person name="Mule G."/>
            <person name="Ngan C.Y."/>
            <person name="Orejas M."/>
            <person name="Orosz E."/>
            <person name="Ouedraogo J.P."/>
            <person name="Overkamp K.M."/>
            <person name="Park H.-S."/>
            <person name="Perrone G."/>
            <person name="Piumi F."/>
            <person name="Punt P.J."/>
            <person name="Ram A.F."/>
            <person name="Ramon A."/>
            <person name="Rauscher S."/>
            <person name="Record E."/>
            <person name="Riano-Pachon D.M."/>
            <person name="Robert V."/>
            <person name="Roehrig J."/>
            <person name="Ruller R."/>
            <person name="Salamov A."/>
            <person name="Salih N.S."/>
            <person name="Samson R.A."/>
            <person name="Sandor E."/>
            <person name="Sanguinetti M."/>
            <person name="Schuetze T."/>
            <person name="Sepcic K."/>
            <person name="Shelest E."/>
            <person name="Sherlock G."/>
            <person name="Sophianopoulou V."/>
            <person name="Squina F.M."/>
            <person name="Sun H."/>
            <person name="Susca A."/>
            <person name="Todd R.B."/>
            <person name="Tsang A."/>
            <person name="Unkles S.E."/>
            <person name="van de Wiele N."/>
            <person name="van Rossen-Uffink D."/>
            <person name="Oliveira J.V."/>
            <person name="Vesth T.C."/>
            <person name="Visser J."/>
            <person name="Yu J.-H."/>
            <person name="Zhou M."/>
            <person name="Andersen M.R."/>
            <person name="Archer D.B."/>
            <person name="Baker S.E."/>
            <person name="Benoit I."/>
            <person name="Brakhage A.A."/>
            <person name="Braus G.H."/>
            <person name="Fischer R."/>
            <person name="Frisvad J.C."/>
            <person name="Goldman G.H."/>
            <person name="Houbraken J."/>
            <person name="Oakley B."/>
            <person name="Pocsi I."/>
            <person name="Scazzocchio C."/>
            <person name="Seiboth B."/>
            <person name="vanKuyk P.A."/>
            <person name="Wortman J."/>
            <person name="Dyer P.S."/>
            <person name="Grigoriev I.V."/>
        </authorList>
    </citation>
    <scope>NUCLEOTIDE SEQUENCE [LARGE SCALE GENOMIC DNA]</scope>
    <source>
        <strain evidence="2">CBS 593.65</strain>
    </source>
</reference>
<dbReference type="OrthoDB" id="10286381at2759"/>
<protein>
    <submittedName>
        <fullName evidence="1">Uncharacterized protein</fullName>
    </submittedName>
</protein>
<gene>
    <name evidence="1" type="ORF">ASPSYDRAFT_135230</name>
</gene>
<evidence type="ECO:0000313" key="2">
    <source>
        <dbReference type="Proteomes" id="UP000184356"/>
    </source>
</evidence>
<name>A0A1L9T847_9EURO</name>
<sequence length="119" mass="13453">MPVYAYAIGLRRVGDKWKEDSGTHRVLITAKDTATLDEWYQQLQRLKKSIEKKDGSGQWYLYDTAFNIQKSTTELADMNRFLGLVVFTRLPDFSPTGDSAKGACQHDGATSTWVTFPSI</sequence>
<dbReference type="Proteomes" id="UP000184356">
    <property type="component" value="Unassembled WGS sequence"/>
</dbReference>
<organism evidence="1 2">
    <name type="scientific">Aspergillus sydowii CBS 593.65</name>
    <dbReference type="NCBI Taxonomy" id="1036612"/>
    <lineage>
        <taxon>Eukaryota</taxon>
        <taxon>Fungi</taxon>
        <taxon>Dikarya</taxon>
        <taxon>Ascomycota</taxon>
        <taxon>Pezizomycotina</taxon>
        <taxon>Eurotiomycetes</taxon>
        <taxon>Eurotiomycetidae</taxon>
        <taxon>Eurotiales</taxon>
        <taxon>Aspergillaceae</taxon>
        <taxon>Aspergillus</taxon>
        <taxon>Aspergillus subgen. Nidulantes</taxon>
    </lineage>
</organism>
<proteinExistence type="predicted"/>
<dbReference type="GeneID" id="63756792"/>
<dbReference type="EMBL" id="KV878592">
    <property type="protein sequence ID" value="OJJ55604.1"/>
    <property type="molecule type" value="Genomic_DNA"/>
</dbReference>